<evidence type="ECO:0000313" key="2">
    <source>
        <dbReference type="Proteomes" id="UP001479933"/>
    </source>
</evidence>
<dbReference type="GO" id="GO:0003677">
    <property type="term" value="F:DNA binding"/>
    <property type="evidence" value="ECO:0007669"/>
    <property type="project" value="UniProtKB-KW"/>
</dbReference>
<proteinExistence type="predicted"/>
<reference evidence="1 2" key="1">
    <citation type="journal article" date="2023" name="Virus Evol.">
        <title>Computational host range prediction-The good, the bad, and the ugly.</title>
        <authorList>
            <person name="Howell A.A."/>
            <person name="Versoza C.J."/>
            <person name="Pfeifer S.P."/>
        </authorList>
    </citation>
    <scope>NUCLEOTIDE SEQUENCE [LARGE SCALE GENOMIC DNA]</scope>
    <source>
        <strain evidence="1 2">1610/1b</strain>
    </source>
</reference>
<dbReference type="EMBL" id="CP136137">
    <property type="protein sequence ID" value="WYY08368.1"/>
    <property type="molecule type" value="Genomic_DNA"/>
</dbReference>
<protein>
    <submittedName>
        <fullName evidence="1">Winged helix DNA-binding domain-containing protein</fullName>
    </submittedName>
</protein>
<gene>
    <name evidence="1" type="ORF">RVF87_04640</name>
</gene>
<evidence type="ECO:0000313" key="1">
    <source>
        <dbReference type="EMBL" id="WYY08368.1"/>
    </source>
</evidence>
<keyword evidence="1" id="KW-0238">DNA-binding</keyword>
<accession>A0ABZ2U3S3</accession>
<dbReference type="PANTHER" id="PTHR38479:SF2">
    <property type="entry name" value="WINGED HELIX DNA-BINDING DOMAIN-CONTAINING PROTEIN"/>
    <property type="match status" value="1"/>
</dbReference>
<dbReference type="InterPro" id="IPR009351">
    <property type="entry name" value="AlkZ-like"/>
</dbReference>
<keyword evidence="2" id="KW-1185">Reference proteome</keyword>
<dbReference type="RefSeq" id="WP_066168778.1">
    <property type="nucleotide sequence ID" value="NZ_CP136137.1"/>
</dbReference>
<dbReference type="Proteomes" id="UP001479933">
    <property type="component" value="Chromosome"/>
</dbReference>
<dbReference type="PANTHER" id="PTHR38479">
    <property type="entry name" value="LMO0824 PROTEIN"/>
    <property type="match status" value="1"/>
</dbReference>
<name>A0ABZ2U3S3_9ACTN</name>
<sequence length="392" mass="42927">MTVRPRVSDDQRRARLQRRQLLDGSTEHAVTTVADAVVGLHATTASTVHLSAWARGGAPTPAAVETALYDDRTLIKELVMRRTLFVMTRAMLAEAVGAVGPRVAASERTNLLRDLRRADGPADPERWIERARDAILAEFADGVFCTASDMRKRLPEFDIEIMRDAGKAYGGPSPILPRMLNFLAARGEVVRGPNSAPWHGSRPSWTSMQTWLGAPLPHVDVADGHRALVQRWLRQYGPGTETDLVWWLGSTKTAVRQALAGLEVTEVELDGGAIGYLMSDDLDPVDPVEPRALLLPALDPTTMGWKERNFYLGDHAAALFDSTGNGGQTAWWDGRIVGGWVLGDDAVEVIELVDLPPQARTGLADRADELSAWLGDDRPSVGFPSPLMRKHR</sequence>
<organism evidence="1 2">
    <name type="scientific">Gordonia hydrophobica</name>
    <dbReference type="NCBI Taxonomy" id="40516"/>
    <lineage>
        <taxon>Bacteria</taxon>
        <taxon>Bacillati</taxon>
        <taxon>Actinomycetota</taxon>
        <taxon>Actinomycetes</taxon>
        <taxon>Mycobacteriales</taxon>
        <taxon>Gordoniaceae</taxon>
        <taxon>Gordonia</taxon>
    </lineage>
</organism>
<dbReference type="Pfam" id="PF06224">
    <property type="entry name" value="AlkZ-like"/>
    <property type="match status" value="1"/>
</dbReference>